<evidence type="ECO:0000256" key="1">
    <source>
        <dbReference type="SAM" id="SignalP"/>
    </source>
</evidence>
<dbReference type="PROSITE" id="PS51257">
    <property type="entry name" value="PROKAR_LIPOPROTEIN"/>
    <property type="match status" value="1"/>
</dbReference>
<sequence length="135" mass="15344">MKKITALVLGLLLSVSCYAVDYGTINDESIQVFIKVFPEYVAALKQYENEGEQVESMALVTKAKDDIEAILSKYDMTFEQFTALLQRVSLGFATAMMQQSGVQVSQFSDMYSDEEMAVLTKYIDQLQEIMQEEEY</sequence>
<dbReference type="EMBL" id="QZJZ01000093">
    <property type="protein sequence ID" value="RJP56568.1"/>
    <property type="molecule type" value="Genomic_DNA"/>
</dbReference>
<evidence type="ECO:0008006" key="4">
    <source>
        <dbReference type="Google" id="ProtNLM"/>
    </source>
</evidence>
<dbReference type="Proteomes" id="UP000266426">
    <property type="component" value="Unassembled WGS sequence"/>
</dbReference>
<evidence type="ECO:0000313" key="3">
    <source>
        <dbReference type="Proteomes" id="UP000266426"/>
    </source>
</evidence>
<name>A0A3A4R2N9_9BACT</name>
<accession>A0A3A4R2N9</accession>
<proteinExistence type="predicted"/>
<evidence type="ECO:0000313" key="2">
    <source>
        <dbReference type="EMBL" id="RJP56568.1"/>
    </source>
</evidence>
<organism evidence="2 3">
    <name type="scientific">Candidatus Auribacter fodinae</name>
    <dbReference type="NCBI Taxonomy" id="2093366"/>
    <lineage>
        <taxon>Bacteria</taxon>
        <taxon>Pseudomonadati</taxon>
        <taxon>Candidatus Auribacterota</taxon>
        <taxon>Candidatus Auribacteria</taxon>
        <taxon>Candidatus Auribacterales</taxon>
        <taxon>Candidatus Auribacteraceae</taxon>
        <taxon>Candidatus Auribacter</taxon>
    </lineage>
</organism>
<dbReference type="AlphaFoldDB" id="A0A3A4R2N9"/>
<gene>
    <name evidence="2" type="ORF">C4541_11950</name>
</gene>
<comment type="caution">
    <text evidence="2">The sequence shown here is derived from an EMBL/GenBank/DDBJ whole genome shotgun (WGS) entry which is preliminary data.</text>
</comment>
<keyword evidence="1" id="KW-0732">Signal</keyword>
<protein>
    <recommendedName>
        <fullName evidence="4">DUF3347 domain-containing protein</fullName>
    </recommendedName>
</protein>
<reference evidence="2 3" key="1">
    <citation type="journal article" date="2017" name="ISME J.">
        <title>Energy and carbon metabolisms in a deep terrestrial subsurface fluid microbial community.</title>
        <authorList>
            <person name="Momper L."/>
            <person name="Jungbluth S.P."/>
            <person name="Lee M.D."/>
            <person name="Amend J.P."/>
        </authorList>
    </citation>
    <scope>NUCLEOTIDE SEQUENCE [LARGE SCALE GENOMIC DNA]</scope>
    <source>
        <strain evidence="2">SURF_26</strain>
    </source>
</reference>
<feature type="signal peptide" evidence="1">
    <location>
        <begin position="1"/>
        <end position="19"/>
    </location>
</feature>
<feature type="chain" id="PRO_5017254666" description="DUF3347 domain-containing protein" evidence="1">
    <location>
        <begin position="20"/>
        <end position="135"/>
    </location>
</feature>